<dbReference type="GO" id="GO:0016740">
    <property type="term" value="F:transferase activity"/>
    <property type="evidence" value="ECO:0007669"/>
    <property type="project" value="UniProtKB-KW"/>
</dbReference>
<name>A0A132MSL7_9ACTN</name>
<dbReference type="SUPFAM" id="SSF56112">
    <property type="entry name" value="Protein kinase-like (PK-like)"/>
    <property type="match status" value="1"/>
</dbReference>
<dbReference type="EMBL" id="LAXD01000001">
    <property type="protein sequence ID" value="KWX00843.1"/>
    <property type="molecule type" value="Genomic_DNA"/>
</dbReference>
<comment type="caution">
    <text evidence="1">The sequence shown here is derived from an EMBL/GenBank/DDBJ whole genome shotgun (WGS) entry which is preliminary data.</text>
</comment>
<keyword evidence="1" id="KW-0808">Transferase</keyword>
<accession>A0A132MSL7</accession>
<dbReference type="Proteomes" id="UP000070188">
    <property type="component" value="Unassembled WGS sequence"/>
</dbReference>
<dbReference type="PATRIC" id="fig|1469144.10.peg.2021"/>
<sequence>MVAELSTLPVPELIFADIEAGVLVYVKLPGLPLSEHPVAEPARLAATLGGFVSRLHQAPVEKMEKLVPRDTDPLMTW</sequence>
<evidence type="ECO:0000313" key="2">
    <source>
        <dbReference type="Proteomes" id="UP000070188"/>
    </source>
</evidence>
<protein>
    <submittedName>
        <fullName evidence="1">Aminoglycoside phosphotransferase</fullName>
    </submittedName>
</protein>
<reference evidence="2" key="1">
    <citation type="submission" date="2015-04" db="EMBL/GenBank/DDBJ databases">
        <title>Physiological reanalysis, assessment of diazotrophy, and genome sequences of multiple isolates of Streptomyces thermoautotrophicus.</title>
        <authorList>
            <person name="MacKellar D.C."/>
            <person name="Lieber L."/>
            <person name="Norman J."/>
            <person name="Bolger A."/>
            <person name="Tobin C."/>
            <person name="Murray J.W."/>
            <person name="Chang R."/>
            <person name="Ford T."/>
            <person name="Nguyen P.Q."/>
            <person name="Woodward J."/>
            <person name="Permingeat H."/>
            <person name="Joshi N.S."/>
            <person name="Silver P.A."/>
            <person name="Usadel B."/>
            <person name="Rutherford A.W."/>
            <person name="Friesen M."/>
            <person name="Prell J."/>
        </authorList>
    </citation>
    <scope>NUCLEOTIDE SEQUENCE [LARGE SCALE GENOMIC DNA]</scope>
    <source>
        <strain evidence="2">H1</strain>
    </source>
</reference>
<evidence type="ECO:0000313" key="1">
    <source>
        <dbReference type="EMBL" id="KWX00843.1"/>
    </source>
</evidence>
<organism evidence="1 2">
    <name type="scientific">Carbonactinospora thermoautotrophica</name>
    <dbReference type="NCBI Taxonomy" id="1469144"/>
    <lineage>
        <taxon>Bacteria</taxon>
        <taxon>Bacillati</taxon>
        <taxon>Actinomycetota</taxon>
        <taxon>Actinomycetes</taxon>
        <taxon>Kitasatosporales</taxon>
        <taxon>Carbonactinosporaceae</taxon>
        <taxon>Carbonactinospora</taxon>
    </lineage>
</organism>
<dbReference type="AlphaFoldDB" id="A0A132MSL7"/>
<keyword evidence="2" id="KW-1185">Reference proteome</keyword>
<gene>
    <name evidence="1" type="ORF">LI90_1871</name>
</gene>
<dbReference type="InterPro" id="IPR011009">
    <property type="entry name" value="Kinase-like_dom_sf"/>
</dbReference>
<proteinExistence type="predicted"/>
<dbReference type="STRING" id="1469144.LI90_1871"/>